<evidence type="ECO:0000256" key="1">
    <source>
        <dbReference type="SAM" id="Phobius"/>
    </source>
</evidence>
<dbReference type="AlphaFoldDB" id="A0A895XMU4"/>
<feature type="transmembrane region" description="Helical" evidence="1">
    <location>
        <begin position="247"/>
        <end position="273"/>
    </location>
</feature>
<proteinExistence type="predicted"/>
<keyword evidence="1" id="KW-0472">Membrane</keyword>
<protein>
    <submittedName>
        <fullName evidence="2">Uncharacterized protein</fullName>
    </submittedName>
</protein>
<reference evidence="2" key="1">
    <citation type="submission" date="2021-02" db="EMBL/GenBank/DDBJ databases">
        <title>Natronoglycomyces albus gen. nov., sp. nov, a haloalkaliphilic actinobacterium from a soda solonchak soil.</title>
        <authorList>
            <person name="Sorokin D.Y."/>
            <person name="Khijniak T.V."/>
            <person name="Zakharycheva A.P."/>
            <person name="Boueva O.V."/>
            <person name="Ariskina E.V."/>
            <person name="Hahnke R.L."/>
            <person name="Bunk B."/>
            <person name="Sproer C."/>
            <person name="Schumann P."/>
            <person name="Evtushenko L.I."/>
            <person name="Kublanov I.V."/>
        </authorList>
    </citation>
    <scope>NUCLEOTIDE SEQUENCE</scope>
    <source>
        <strain evidence="2">DSM 106290</strain>
    </source>
</reference>
<accession>A0A895XMU4</accession>
<dbReference type="Proteomes" id="UP000662939">
    <property type="component" value="Chromosome"/>
</dbReference>
<dbReference type="KEGG" id="nav:JQS30_13210"/>
<dbReference type="EMBL" id="CP070496">
    <property type="protein sequence ID" value="QSB04719.1"/>
    <property type="molecule type" value="Genomic_DNA"/>
</dbReference>
<sequence>MSNFTVPSGFRLKQGIQGLHEPLYNNAVKYILKGIPNEYMNPDSSTGGWIQAPKYSEVLQRWIPRQLPEDLELRTHSDAQMHASDVVSAIMNIAEPYLAPTPEMRYMKSKLAAVSQDFTDRIGKLHQLGLPDLATVRDKGVDVKVINDDAVRAIIEATSEDKWNQDAAEEFRRNFSFALPGAMVAHTYLNETLAVALMAEEANHDALKVNFDRIIRQVNLELSDGGVTPDHLATIGGLTGVAGLGSLMFLGIPPLSVFLAAIGTVAGISTWALSEMRQSVESSPEINGEITEEPYDMNIQPALLDEVGKKIVDAFEEVTKLFSQRSSQNAQDLSAQFSVFGGLGSSDGPGYAALVPGYGLRF</sequence>
<dbReference type="RefSeq" id="WP_213170716.1">
    <property type="nucleotide sequence ID" value="NZ_CP070496.1"/>
</dbReference>
<organism evidence="2 3">
    <name type="scientific">Natronoglycomyces albus</name>
    <dbReference type="NCBI Taxonomy" id="2811108"/>
    <lineage>
        <taxon>Bacteria</taxon>
        <taxon>Bacillati</taxon>
        <taxon>Actinomycetota</taxon>
        <taxon>Actinomycetes</taxon>
        <taxon>Glycomycetales</taxon>
        <taxon>Glycomycetaceae</taxon>
        <taxon>Natronoglycomyces</taxon>
    </lineage>
</organism>
<keyword evidence="1" id="KW-1133">Transmembrane helix</keyword>
<keyword evidence="1" id="KW-0812">Transmembrane</keyword>
<gene>
    <name evidence="2" type="ORF">JQS30_13210</name>
</gene>
<keyword evidence="3" id="KW-1185">Reference proteome</keyword>
<evidence type="ECO:0000313" key="3">
    <source>
        <dbReference type="Proteomes" id="UP000662939"/>
    </source>
</evidence>
<name>A0A895XMU4_9ACTN</name>
<evidence type="ECO:0000313" key="2">
    <source>
        <dbReference type="EMBL" id="QSB04719.1"/>
    </source>
</evidence>